<evidence type="ECO:0000256" key="3">
    <source>
        <dbReference type="ARBA" id="ARBA00023163"/>
    </source>
</evidence>
<dbReference type="InterPro" id="IPR036390">
    <property type="entry name" value="WH_DNA-bd_sf"/>
</dbReference>
<evidence type="ECO:0000256" key="1">
    <source>
        <dbReference type="ARBA" id="ARBA00023015"/>
    </source>
</evidence>
<dbReference type="Gene3D" id="1.10.10.10">
    <property type="entry name" value="Winged helix-like DNA-binding domain superfamily/Winged helix DNA-binding domain"/>
    <property type="match status" value="1"/>
</dbReference>
<dbReference type="InterPro" id="IPR005471">
    <property type="entry name" value="Tscrpt_reg_IclR_N"/>
</dbReference>
<protein>
    <submittedName>
        <fullName evidence="6">IclR family transcriptional regulator</fullName>
    </submittedName>
</protein>
<dbReference type="EMBL" id="BAABCN010000007">
    <property type="protein sequence ID" value="GAA3882279.1"/>
    <property type="molecule type" value="Genomic_DNA"/>
</dbReference>
<dbReference type="PROSITE" id="PS51078">
    <property type="entry name" value="ICLR_ED"/>
    <property type="match status" value="1"/>
</dbReference>
<keyword evidence="1" id="KW-0805">Transcription regulation</keyword>
<dbReference type="SUPFAM" id="SSF55781">
    <property type="entry name" value="GAF domain-like"/>
    <property type="match status" value="1"/>
</dbReference>
<evidence type="ECO:0000313" key="7">
    <source>
        <dbReference type="Proteomes" id="UP001501803"/>
    </source>
</evidence>
<feature type="domain" description="HTH iclR-type" evidence="4">
    <location>
        <begin position="9"/>
        <end position="69"/>
    </location>
</feature>
<dbReference type="InterPro" id="IPR014757">
    <property type="entry name" value="Tscrpt_reg_IclR_C"/>
</dbReference>
<dbReference type="SUPFAM" id="SSF46785">
    <property type="entry name" value="Winged helix' DNA-binding domain"/>
    <property type="match status" value="1"/>
</dbReference>
<keyword evidence="3" id="KW-0804">Transcription</keyword>
<name>A0ABP7KQ00_9MICO</name>
<dbReference type="Pfam" id="PF01614">
    <property type="entry name" value="IclR_C"/>
    <property type="match status" value="1"/>
</dbReference>
<evidence type="ECO:0000313" key="6">
    <source>
        <dbReference type="EMBL" id="GAA3882279.1"/>
    </source>
</evidence>
<sequence length="247" mass="26432">MVGVTVETAQTADYALRVLLELEAHDGQTMSELADKIDVGRSVVHRIIATLRVHAAVTRDPRGRYWLGPMLVLLARGLQHELATVGDGALAELAELCQETAIISVPEGDQSVVVACALGHTGALRVEHEVGFRQPLSRGASSLAILAYQRHPAISRLLQPEDLGVLEEIRAQGYAQTTGQIRSHMVALAAPILDEDGWAIGSVALIAPETRAELLESSKASLLSTARVIADGYAQRKNAQPEGRSSK</sequence>
<dbReference type="SMART" id="SM00346">
    <property type="entry name" value="HTH_ICLR"/>
    <property type="match status" value="1"/>
</dbReference>
<dbReference type="PANTHER" id="PTHR30136:SF24">
    <property type="entry name" value="HTH-TYPE TRANSCRIPTIONAL REPRESSOR ALLR"/>
    <property type="match status" value="1"/>
</dbReference>
<accession>A0ABP7KQ00</accession>
<organism evidence="6 7">
    <name type="scientific">Leifsonia kafniensis</name>
    <dbReference type="NCBI Taxonomy" id="475957"/>
    <lineage>
        <taxon>Bacteria</taxon>
        <taxon>Bacillati</taxon>
        <taxon>Actinomycetota</taxon>
        <taxon>Actinomycetes</taxon>
        <taxon>Micrococcales</taxon>
        <taxon>Microbacteriaceae</taxon>
        <taxon>Leifsonia</taxon>
    </lineage>
</organism>
<keyword evidence="7" id="KW-1185">Reference proteome</keyword>
<evidence type="ECO:0000259" key="4">
    <source>
        <dbReference type="PROSITE" id="PS51077"/>
    </source>
</evidence>
<gene>
    <name evidence="6" type="ORF">GCM10022381_25700</name>
</gene>
<feature type="domain" description="IclR-ED" evidence="5">
    <location>
        <begin position="69"/>
        <end position="235"/>
    </location>
</feature>
<comment type="caution">
    <text evidence="6">The sequence shown here is derived from an EMBL/GenBank/DDBJ whole genome shotgun (WGS) entry which is preliminary data.</text>
</comment>
<dbReference type="Gene3D" id="3.30.450.40">
    <property type="match status" value="1"/>
</dbReference>
<proteinExistence type="predicted"/>
<dbReference type="InterPro" id="IPR036388">
    <property type="entry name" value="WH-like_DNA-bd_sf"/>
</dbReference>
<dbReference type="Pfam" id="PF09339">
    <property type="entry name" value="HTH_IclR"/>
    <property type="match status" value="1"/>
</dbReference>
<keyword evidence="2" id="KW-0238">DNA-binding</keyword>
<dbReference type="PANTHER" id="PTHR30136">
    <property type="entry name" value="HELIX-TURN-HELIX TRANSCRIPTIONAL REGULATOR, ICLR FAMILY"/>
    <property type="match status" value="1"/>
</dbReference>
<evidence type="ECO:0000256" key="2">
    <source>
        <dbReference type="ARBA" id="ARBA00023125"/>
    </source>
</evidence>
<dbReference type="InterPro" id="IPR029016">
    <property type="entry name" value="GAF-like_dom_sf"/>
</dbReference>
<evidence type="ECO:0000259" key="5">
    <source>
        <dbReference type="PROSITE" id="PS51078"/>
    </source>
</evidence>
<dbReference type="Proteomes" id="UP001501803">
    <property type="component" value="Unassembled WGS sequence"/>
</dbReference>
<dbReference type="PROSITE" id="PS51077">
    <property type="entry name" value="HTH_ICLR"/>
    <property type="match status" value="1"/>
</dbReference>
<dbReference type="InterPro" id="IPR050707">
    <property type="entry name" value="HTH_MetabolicPath_Reg"/>
</dbReference>
<reference evidence="7" key="1">
    <citation type="journal article" date="2019" name="Int. J. Syst. Evol. Microbiol.">
        <title>The Global Catalogue of Microorganisms (GCM) 10K type strain sequencing project: providing services to taxonomists for standard genome sequencing and annotation.</title>
        <authorList>
            <consortium name="The Broad Institute Genomics Platform"/>
            <consortium name="The Broad Institute Genome Sequencing Center for Infectious Disease"/>
            <person name="Wu L."/>
            <person name="Ma J."/>
        </authorList>
    </citation>
    <scope>NUCLEOTIDE SEQUENCE [LARGE SCALE GENOMIC DNA]</scope>
    <source>
        <strain evidence="7">JCM 17021</strain>
    </source>
</reference>